<evidence type="ECO:0000313" key="1">
    <source>
        <dbReference type="EMBL" id="MEO1772518.1"/>
    </source>
</evidence>
<dbReference type="RefSeq" id="WP_207702693.1">
    <property type="nucleotide sequence ID" value="NZ_JAFREL020000004.1"/>
</dbReference>
<keyword evidence="2" id="KW-1185">Reference proteome</keyword>
<dbReference type="Proteomes" id="UP000664357">
    <property type="component" value="Unassembled WGS sequence"/>
</dbReference>
<proteinExistence type="predicted"/>
<reference evidence="1 2" key="1">
    <citation type="submission" date="2024-02" db="EMBL/GenBank/DDBJ databases">
        <title>The Genome Sequence of Enterococcus sp. DIV0159.</title>
        <authorList>
            <person name="Earl A."/>
            <person name="Manson A."/>
            <person name="Gilmore M."/>
            <person name="Sanders J."/>
            <person name="Shea T."/>
            <person name="Howe W."/>
            <person name="Livny J."/>
            <person name="Cuomo C."/>
            <person name="Neafsey D."/>
            <person name="Birren B."/>
        </authorList>
    </citation>
    <scope>NUCLEOTIDE SEQUENCE [LARGE SCALE GENOMIC DNA]</scope>
    <source>
        <strain evidence="1 2">665A</strain>
    </source>
</reference>
<sequence length="73" mass="8417">MVDEKEQVSWLMNSYVTKLIAGETEKTALAVTISQYCDSELFSKDVVKEFMRIAMDHDIESFWNEYDQATAEG</sequence>
<accession>A0ABV0EY63</accession>
<organism evidence="1 2">
    <name type="scientific">Candidatus Enterococcus ferrettii</name>
    <dbReference type="NCBI Taxonomy" id="2815324"/>
    <lineage>
        <taxon>Bacteria</taxon>
        <taxon>Bacillati</taxon>
        <taxon>Bacillota</taxon>
        <taxon>Bacilli</taxon>
        <taxon>Lactobacillales</taxon>
        <taxon>Enterococcaceae</taxon>
        <taxon>Enterococcus</taxon>
    </lineage>
</organism>
<comment type="caution">
    <text evidence="1">The sequence shown here is derived from an EMBL/GenBank/DDBJ whole genome shotgun (WGS) entry which is preliminary data.</text>
</comment>
<name>A0ABV0EY63_9ENTE</name>
<dbReference type="EMBL" id="JAFREL020000004">
    <property type="protein sequence ID" value="MEO1772518.1"/>
    <property type="molecule type" value="Genomic_DNA"/>
</dbReference>
<gene>
    <name evidence="1" type="ORF">JZO67_004500</name>
</gene>
<protein>
    <submittedName>
        <fullName evidence="1">Uncharacterized protein</fullName>
    </submittedName>
</protein>
<evidence type="ECO:0000313" key="2">
    <source>
        <dbReference type="Proteomes" id="UP000664357"/>
    </source>
</evidence>